<dbReference type="GO" id="GO:0046961">
    <property type="term" value="F:proton-transporting ATPase activity, rotational mechanism"/>
    <property type="evidence" value="ECO:0007669"/>
    <property type="project" value="InterPro"/>
</dbReference>
<proteinExistence type="inferred from homology"/>
<comment type="similarity">
    <text evidence="2">Belongs to the V-ATPase G subunit family.</text>
</comment>
<dbReference type="PANTHER" id="PTHR12713">
    <property type="entry name" value="VACUOLAR ATP SYNTHASE SUBUNIT G"/>
    <property type="match status" value="1"/>
</dbReference>
<feature type="compositionally biased region" description="Low complexity" evidence="7">
    <location>
        <begin position="87"/>
        <end position="98"/>
    </location>
</feature>
<dbReference type="Gene3D" id="1.20.5.2950">
    <property type="match status" value="1"/>
</dbReference>
<dbReference type="AlphaFoldDB" id="A0A9E7K2N8"/>
<dbReference type="GO" id="GO:0016887">
    <property type="term" value="F:ATP hydrolysis activity"/>
    <property type="evidence" value="ECO:0007669"/>
    <property type="project" value="TreeGrafter"/>
</dbReference>
<evidence type="ECO:0000256" key="3">
    <source>
        <dbReference type="ARBA" id="ARBA00022448"/>
    </source>
</evidence>
<evidence type="ECO:0000256" key="5">
    <source>
        <dbReference type="ARBA" id="ARBA00023065"/>
    </source>
</evidence>
<reference evidence="8" key="1">
    <citation type="submission" date="2022-05" db="EMBL/GenBank/DDBJ databases">
        <title>The Musa troglodytarum L. genome provides insights into the mechanism of non-climacteric behaviour and enrichment of carotenoids.</title>
        <authorList>
            <person name="Wang J."/>
        </authorList>
    </citation>
    <scope>NUCLEOTIDE SEQUENCE</scope>
    <source>
        <tissue evidence="8">Leaf</tissue>
    </source>
</reference>
<evidence type="ECO:0000256" key="2">
    <source>
        <dbReference type="ARBA" id="ARBA00010066"/>
    </source>
</evidence>
<dbReference type="GO" id="GO:0000221">
    <property type="term" value="C:vacuolar proton-transporting V-type ATPase, V1 domain"/>
    <property type="evidence" value="ECO:0007669"/>
    <property type="project" value="TreeGrafter"/>
</dbReference>
<evidence type="ECO:0000256" key="6">
    <source>
        <dbReference type="SAM" id="Coils"/>
    </source>
</evidence>
<gene>
    <name evidence="8" type="ORF">MUK42_21453</name>
</gene>
<dbReference type="FunFam" id="1.20.5.2950:FF:000001">
    <property type="entry name" value="V-type proton ATPase subunit G"/>
    <property type="match status" value="1"/>
</dbReference>
<feature type="coiled-coil region" evidence="6">
    <location>
        <begin position="152"/>
        <end position="212"/>
    </location>
</feature>
<protein>
    <submittedName>
        <fullName evidence="8">V-type proton ATPase subunit</fullName>
    </submittedName>
</protein>
<evidence type="ECO:0000256" key="4">
    <source>
        <dbReference type="ARBA" id="ARBA00022781"/>
    </source>
</evidence>
<keyword evidence="4" id="KW-0375">Hydrogen ion transport</keyword>
<comment type="function">
    <text evidence="1">Catalytic subunit of the peripheral V1 complex of vacuolar ATPase (V-ATPase). V-ATPase is responsible for acidifying a variety of intracellular compartments in eukaryotic cells.</text>
</comment>
<dbReference type="InterPro" id="IPR005124">
    <property type="entry name" value="V-ATPase_G"/>
</dbReference>
<dbReference type="EMBL" id="CP097507">
    <property type="protein sequence ID" value="URE04088.1"/>
    <property type="molecule type" value="Genomic_DNA"/>
</dbReference>
<accession>A0A9E7K2N8</accession>
<name>A0A9E7K2N8_9LILI</name>
<dbReference type="PANTHER" id="PTHR12713:SF27">
    <property type="entry name" value="V-TYPE PROTON ATPASE SUBUNIT G3"/>
    <property type="match status" value="1"/>
</dbReference>
<keyword evidence="3" id="KW-0813">Transport</keyword>
<dbReference type="NCBIfam" id="TIGR01147">
    <property type="entry name" value="V_ATP_synt_G"/>
    <property type="match status" value="1"/>
</dbReference>
<dbReference type="Pfam" id="PF03179">
    <property type="entry name" value="V-ATPase_G"/>
    <property type="match status" value="1"/>
</dbReference>
<evidence type="ECO:0000256" key="7">
    <source>
        <dbReference type="SAM" id="MobiDB-lite"/>
    </source>
</evidence>
<sequence length="230" mass="24621">MYTSIEKGKIGKKGAFTRTEALAERELDRRGRGGQRNVVGEGAEELLQRGIGGGGGGGGKAGQGRGSGARLAARSRTPGKRGGGARGRPAGRQRSSARTTNRCISFPTHIDPWPLACIKVMDPVRGHGGIHTLLAAEQEAQQIVSSARNLKTGRLKQAKDEAEREAAAYRAALEEDYQRKVSESTGSSGWNVKRLEKETETKIQNLKNASSAIHADVINMLLKHVTTVQT</sequence>
<dbReference type="OrthoDB" id="250802at2759"/>
<evidence type="ECO:0000313" key="9">
    <source>
        <dbReference type="Proteomes" id="UP001055439"/>
    </source>
</evidence>
<keyword evidence="9" id="KW-1185">Reference proteome</keyword>
<organism evidence="8 9">
    <name type="scientific">Musa troglodytarum</name>
    <name type="common">fe'i banana</name>
    <dbReference type="NCBI Taxonomy" id="320322"/>
    <lineage>
        <taxon>Eukaryota</taxon>
        <taxon>Viridiplantae</taxon>
        <taxon>Streptophyta</taxon>
        <taxon>Embryophyta</taxon>
        <taxon>Tracheophyta</taxon>
        <taxon>Spermatophyta</taxon>
        <taxon>Magnoliopsida</taxon>
        <taxon>Liliopsida</taxon>
        <taxon>Zingiberales</taxon>
        <taxon>Musaceae</taxon>
        <taxon>Musa</taxon>
    </lineage>
</organism>
<feature type="region of interest" description="Disordered" evidence="7">
    <location>
        <begin position="26"/>
        <end position="101"/>
    </location>
</feature>
<keyword evidence="5" id="KW-0406">Ion transport</keyword>
<feature type="compositionally biased region" description="Gly residues" evidence="7">
    <location>
        <begin position="50"/>
        <end position="67"/>
    </location>
</feature>
<evidence type="ECO:0000313" key="8">
    <source>
        <dbReference type="EMBL" id="URE04088.1"/>
    </source>
</evidence>
<evidence type="ECO:0000256" key="1">
    <source>
        <dbReference type="ARBA" id="ARBA00003847"/>
    </source>
</evidence>
<keyword evidence="6" id="KW-0175">Coiled coil</keyword>
<dbReference type="Proteomes" id="UP001055439">
    <property type="component" value="Chromosome 5"/>
</dbReference>